<proteinExistence type="predicted"/>
<dbReference type="Proteomes" id="UP000318538">
    <property type="component" value="Chromosome"/>
</dbReference>
<evidence type="ECO:0000259" key="5">
    <source>
        <dbReference type="Pfam" id="PF01814"/>
    </source>
</evidence>
<reference evidence="6 7" key="1">
    <citation type="submission" date="2019-02" db="EMBL/GenBank/DDBJ databases">
        <title>Deep-cultivation of Planctomycetes and their phenomic and genomic characterization uncovers novel biology.</title>
        <authorList>
            <person name="Wiegand S."/>
            <person name="Jogler M."/>
            <person name="Boedeker C."/>
            <person name="Pinto D."/>
            <person name="Vollmers J."/>
            <person name="Rivas-Marin E."/>
            <person name="Kohn T."/>
            <person name="Peeters S.H."/>
            <person name="Heuer A."/>
            <person name="Rast P."/>
            <person name="Oberbeckmann S."/>
            <person name="Bunk B."/>
            <person name="Jeske O."/>
            <person name="Meyerdierks A."/>
            <person name="Storesund J.E."/>
            <person name="Kallscheuer N."/>
            <person name="Luecker S."/>
            <person name="Lage O.M."/>
            <person name="Pohl T."/>
            <person name="Merkel B.J."/>
            <person name="Hornburger P."/>
            <person name="Mueller R.-W."/>
            <person name="Bruemmer F."/>
            <person name="Labrenz M."/>
            <person name="Spormann A.M."/>
            <person name="Op den Camp H."/>
            <person name="Overmann J."/>
            <person name="Amann R."/>
            <person name="Jetten M.S.M."/>
            <person name="Mascher T."/>
            <person name="Medema M.H."/>
            <person name="Devos D.P."/>
            <person name="Kaster A.-K."/>
            <person name="Ovreas L."/>
            <person name="Rohde M."/>
            <person name="Galperin M.Y."/>
            <person name="Jogler C."/>
        </authorList>
    </citation>
    <scope>NUCLEOTIDE SEQUENCE [LARGE SCALE GENOMIC DNA]</scope>
    <source>
        <strain evidence="6 7">K22_7</strain>
    </source>
</reference>
<evidence type="ECO:0000256" key="3">
    <source>
        <dbReference type="ARBA" id="ARBA00022723"/>
    </source>
</evidence>
<gene>
    <name evidence="6" type="primary">ytfE_1</name>
    <name evidence="6" type="ORF">K227x_05060</name>
</gene>
<protein>
    <submittedName>
        <fullName evidence="6">Iron-sulfur cluster repair protein YtfE</fullName>
    </submittedName>
</protein>
<dbReference type="AlphaFoldDB" id="A0A517N4S7"/>
<keyword evidence="3" id="KW-0479">Metal-binding</keyword>
<feature type="domain" description="Hemerythrin-like" evidence="5">
    <location>
        <begin position="93"/>
        <end position="234"/>
    </location>
</feature>
<dbReference type="GO" id="GO:0005737">
    <property type="term" value="C:cytoplasm"/>
    <property type="evidence" value="ECO:0007669"/>
    <property type="project" value="UniProtKB-SubCell"/>
</dbReference>
<evidence type="ECO:0000256" key="1">
    <source>
        <dbReference type="ARBA" id="ARBA00004496"/>
    </source>
</evidence>
<keyword evidence="2" id="KW-0963">Cytoplasm</keyword>
<dbReference type="GO" id="GO:0046872">
    <property type="term" value="F:metal ion binding"/>
    <property type="evidence" value="ECO:0007669"/>
    <property type="project" value="UniProtKB-KW"/>
</dbReference>
<evidence type="ECO:0000256" key="2">
    <source>
        <dbReference type="ARBA" id="ARBA00022490"/>
    </source>
</evidence>
<evidence type="ECO:0000256" key="4">
    <source>
        <dbReference type="ARBA" id="ARBA00023004"/>
    </source>
</evidence>
<dbReference type="Gene3D" id="1.20.120.520">
    <property type="entry name" value="nmb1532 protein domain like"/>
    <property type="match status" value="1"/>
</dbReference>
<evidence type="ECO:0000313" key="6">
    <source>
        <dbReference type="EMBL" id="QDT02135.1"/>
    </source>
</evidence>
<dbReference type="KEGG" id="rlc:K227x_05060"/>
<keyword evidence="7" id="KW-1185">Reference proteome</keyword>
<keyword evidence="4" id="KW-0408">Iron</keyword>
<dbReference type="EMBL" id="CP036525">
    <property type="protein sequence ID" value="QDT02135.1"/>
    <property type="molecule type" value="Genomic_DNA"/>
</dbReference>
<dbReference type="InterPro" id="IPR019903">
    <property type="entry name" value="RIC_family"/>
</dbReference>
<dbReference type="OrthoDB" id="9797132at2"/>
<dbReference type="InterPro" id="IPR012312">
    <property type="entry name" value="Hemerythrin-like"/>
</dbReference>
<accession>A0A517N4S7</accession>
<dbReference type="Pfam" id="PF01814">
    <property type="entry name" value="Hemerythrin"/>
    <property type="match status" value="1"/>
</dbReference>
<name>A0A517N4S7_9BACT</name>
<dbReference type="RefSeq" id="WP_145167899.1">
    <property type="nucleotide sequence ID" value="NZ_CP036525.1"/>
</dbReference>
<sequence length="244" mass="27858">MSELHSEDLSDQSPIGRWVAQHPETAQIFETLKIDYFGSGDEPLDVVCRRNGLDGLRVHSLLQRTIAHIDDGNMDDWLRAPLADLCDNIEQTHHAFLKNSLPTVTSLLAAVIERHGDDHPELLRVHEFFGTWRDETLEVMREEERSLFPAIRLMESQGKGGGRDWRGIAKLIRRIGFEHQDIGDALRKARDASGNYAEPPDASPAYRQLLGLLRRIEADVRHHVHKEEFILFPRVLKLARQDVG</sequence>
<dbReference type="Pfam" id="PF04405">
    <property type="entry name" value="ScdA_N"/>
    <property type="match status" value="1"/>
</dbReference>
<organism evidence="6 7">
    <name type="scientific">Rubripirellula lacrimiformis</name>
    <dbReference type="NCBI Taxonomy" id="1930273"/>
    <lineage>
        <taxon>Bacteria</taxon>
        <taxon>Pseudomonadati</taxon>
        <taxon>Planctomycetota</taxon>
        <taxon>Planctomycetia</taxon>
        <taxon>Pirellulales</taxon>
        <taxon>Pirellulaceae</taxon>
        <taxon>Rubripirellula</taxon>
    </lineage>
</organism>
<comment type="subcellular location">
    <subcellularLocation>
        <location evidence="1">Cytoplasm</location>
    </subcellularLocation>
</comment>
<dbReference type="PANTHER" id="PTHR36438:SF1">
    <property type="entry name" value="IRON-SULFUR CLUSTER REPAIR PROTEIN YTFE"/>
    <property type="match status" value="1"/>
</dbReference>
<evidence type="ECO:0000313" key="7">
    <source>
        <dbReference type="Proteomes" id="UP000318538"/>
    </source>
</evidence>
<dbReference type="PANTHER" id="PTHR36438">
    <property type="entry name" value="IRON-SULFUR CLUSTER REPAIR PROTEIN YTFE"/>
    <property type="match status" value="1"/>
</dbReference>